<keyword evidence="4" id="KW-0472">Membrane</keyword>
<dbReference type="PANTHER" id="PTHR48043:SF159">
    <property type="entry name" value="EG:EG0003.4 PROTEIN-RELATED"/>
    <property type="match status" value="1"/>
</dbReference>
<proteinExistence type="evidence at transcript level"/>
<dbReference type="InterPro" id="IPR002213">
    <property type="entry name" value="UDP_glucos_trans"/>
</dbReference>
<accession>A0A6A7G7A9</accession>
<dbReference type="CDD" id="cd03784">
    <property type="entry name" value="GT1_Gtf-like"/>
    <property type="match status" value="1"/>
</dbReference>
<evidence type="ECO:0000256" key="3">
    <source>
        <dbReference type="ARBA" id="ARBA00022679"/>
    </source>
</evidence>
<keyword evidence="3 6" id="KW-0808">Transferase</keyword>
<keyword evidence="2" id="KW-0328">Glycosyltransferase</keyword>
<dbReference type="InterPro" id="IPR050271">
    <property type="entry name" value="UDP-glycosyltransferase"/>
</dbReference>
<dbReference type="Gene3D" id="3.40.50.2000">
    <property type="entry name" value="Glycogen Phosphorylase B"/>
    <property type="match status" value="1"/>
</dbReference>
<sequence>MMKWLTLSAVLLAFFCTTGSSYEVLLAAPVSTSYVNYVFCNIARALCTRGNKVTIISMHPPNFSHENFTIVRITTKKTLLKDLNLFEVNSTTLNAYVADLVENTAETMWEGFKVKDILEEKEKFDAIIIPAFLNEIAYPFLEDFAGVFVSLYSQGAEHYIVSHANETSYTPINPSLDEPYFGEYSLQDKFLYSVSALNNLNVENQGIFPGMENILGMNGYEMDNLAKYRGLSRLNLVDGHFALNGATPLMPKQIEIGTIVAKPAGDVPLFVEEFLRAAKGDGIVYVSFGTHTNSSEIPKSFKLSLLTALAQLPYKVLWQYDGMDLDKYDNILLRKIMPQQDILGHPDTRAFISHCSLPAIHEAAYHGVPVLGIPVALDQHRNAARLVEKGLGTVIDWRYATNDSIVNAVVSLLRDQTYSENMKQVSRLIKDQKESPADRAAWWIEHVIRQNGAPHMQYDPAQHAVRSYCDNDLLKLWATLGLFVGFAAGAVLVLMLRALYDCVFVTSSTKQKEE</sequence>
<keyword evidence="4" id="KW-1133">Transmembrane helix</keyword>
<dbReference type="PANTHER" id="PTHR48043">
    <property type="entry name" value="EG:EG0003.4 PROTEIN-RELATED"/>
    <property type="match status" value="1"/>
</dbReference>
<dbReference type="GO" id="GO:0008194">
    <property type="term" value="F:UDP-glycosyltransferase activity"/>
    <property type="evidence" value="ECO:0007669"/>
    <property type="project" value="InterPro"/>
</dbReference>
<comment type="similarity">
    <text evidence="1">Belongs to the UDP-glycosyltransferase family.</text>
</comment>
<evidence type="ECO:0000313" key="6">
    <source>
        <dbReference type="EMBL" id="LAC27047.1"/>
    </source>
</evidence>
<evidence type="ECO:0000256" key="4">
    <source>
        <dbReference type="SAM" id="Phobius"/>
    </source>
</evidence>
<feature type="transmembrane region" description="Helical" evidence="4">
    <location>
        <begin position="476"/>
        <end position="500"/>
    </location>
</feature>
<keyword evidence="5" id="KW-0732">Signal</keyword>
<feature type="signal peptide" evidence="5">
    <location>
        <begin position="1"/>
        <end position="21"/>
    </location>
</feature>
<protein>
    <submittedName>
        <fullName evidence="6">UDP-glucuronosyltransferase 2B16-like</fullName>
    </submittedName>
</protein>
<dbReference type="AlphaFoldDB" id="A0A6A7G7A9"/>
<evidence type="ECO:0000256" key="1">
    <source>
        <dbReference type="ARBA" id="ARBA00009995"/>
    </source>
</evidence>
<organism evidence="6">
    <name type="scientific">Hirondellea gigas</name>
    <dbReference type="NCBI Taxonomy" id="1518452"/>
    <lineage>
        <taxon>Eukaryota</taxon>
        <taxon>Metazoa</taxon>
        <taxon>Ecdysozoa</taxon>
        <taxon>Arthropoda</taxon>
        <taxon>Crustacea</taxon>
        <taxon>Multicrustacea</taxon>
        <taxon>Malacostraca</taxon>
        <taxon>Eumalacostraca</taxon>
        <taxon>Peracarida</taxon>
        <taxon>Amphipoda</taxon>
        <taxon>Amphilochidea</taxon>
        <taxon>Lysianassida</taxon>
        <taxon>Lysianassidira</taxon>
        <taxon>Lysianassoidea</taxon>
        <taxon>Lysianassidae</taxon>
        <taxon>Hirondellea</taxon>
    </lineage>
</organism>
<evidence type="ECO:0000256" key="5">
    <source>
        <dbReference type="SAM" id="SignalP"/>
    </source>
</evidence>
<dbReference type="Pfam" id="PF00201">
    <property type="entry name" value="UDPGT"/>
    <property type="match status" value="1"/>
</dbReference>
<reference evidence="6" key="1">
    <citation type="submission" date="2017-11" db="EMBL/GenBank/DDBJ databases">
        <title>The sensing device of the deep-sea amphipod.</title>
        <authorList>
            <person name="Kobayashi H."/>
            <person name="Nagahama T."/>
            <person name="Arai W."/>
            <person name="Sasagawa Y."/>
            <person name="Umeda M."/>
            <person name="Hayashi T."/>
            <person name="Nikaido I."/>
            <person name="Watanabe H."/>
            <person name="Oguri K."/>
            <person name="Kitazato H."/>
            <person name="Fujioka K."/>
            <person name="Kido Y."/>
            <person name="Takami H."/>
        </authorList>
    </citation>
    <scope>NUCLEOTIDE SEQUENCE</scope>
    <source>
        <tissue evidence="6">Whole body</tissue>
    </source>
</reference>
<evidence type="ECO:0000256" key="2">
    <source>
        <dbReference type="ARBA" id="ARBA00022676"/>
    </source>
</evidence>
<dbReference type="SUPFAM" id="SSF53756">
    <property type="entry name" value="UDP-Glycosyltransferase/glycogen phosphorylase"/>
    <property type="match status" value="1"/>
</dbReference>
<keyword evidence="4" id="KW-0812">Transmembrane</keyword>
<feature type="chain" id="PRO_5025573036" evidence="5">
    <location>
        <begin position="22"/>
        <end position="514"/>
    </location>
</feature>
<name>A0A6A7G7A9_9CRUS</name>
<dbReference type="FunFam" id="3.40.50.2000:FF:000021">
    <property type="entry name" value="UDP-glucuronosyltransferase"/>
    <property type="match status" value="1"/>
</dbReference>
<dbReference type="EMBL" id="IACT01007935">
    <property type="protein sequence ID" value="LAC27047.1"/>
    <property type="molecule type" value="mRNA"/>
</dbReference>